<name>A0A4S2AJT1_9BACE</name>
<dbReference type="PROSITE" id="PS51186">
    <property type="entry name" value="GNAT"/>
    <property type="match status" value="1"/>
</dbReference>
<evidence type="ECO:0000259" key="6">
    <source>
        <dbReference type="PROSITE" id="PS51186"/>
    </source>
</evidence>
<keyword evidence="2" id="KW-1277">Toxin-antitoxin system</keyword>
<evidence type="ECO:0000256" key="2">
    <source>
        <dbReference type="ARBA" id="ARBA00022649"/>
    </source>
</evidence>
<reference evidence="7 8" key="1">
    <citation type="submission" date="2019-04" db="EMBL/GenBank/DDBJ databases">
        <title>Microbes associate with the intestines of laboratory mice.</title>
        <authorList>
            <person name="Navarre W."/>
            <person name="Wong E."/>
            <person name="Huang K."/>
            <person name="Tropini C."/>
            <person name="Ng K."/>
            <person name="Yu B."/>
        </authorList>
    </citation>
    <scope>NUCLEOTIDE SEQUENCE [LARGE SCALE GENOMIC DNA]</scope>
    <source>
        <strain evidence="7 8">NM70_E10</strain>
    </source>
</reference>
<organism evidence="7 8">
    <name type="scientific">Bacteroides acidifaciens</name>
    <dbReference type="NCBI Taxonomy" id="85831"/>
    <lineage>
        <taxon>Bacteria</taxon>
        <taxon>Pseudomonadati</taxon>
        <taxon>Bacteroidota</taxon>
        <taxon>Bacteroidia</taxon>
        <taxon>Bacteroidales</taxon>
        <taxon>Bacteroidaceae</taxon>
        <taxon>Bacteroides</taxon>
    </lineage>
</organism>
<dbReference type="RefSeq" id="WP_136014630.1">
    <property type="nucleotide sequence ID" value="NZ_CAKOCY010000042.1"/>
</dbReference>
<dbReference type="Pfam" id="PF13508">
    <property type="entry name" value="Acetyltransf_7"/>
    <property type="match status" value="1"/>
</dbReference>
<evidence type="ECO:0000256" key="5">
    <source>
        <dbReference type="ARBA" id="ARBA00049880"/>
    </source>
</evidence>
<proteinExistence type="predicted"/>
<keyword evidence="1" id="KW-0678">Repressor</keyword>
<protein>
    <submittedName>
        <fullName evidence="7">N-acetyltransferase</fullName>
    </submittedName>
</protein>
<dbReference type="PANTHER" id="PTHR36449">
    <property type="entry name" value="ACETYLTRANSFERASE-RELATED"/>
    <property type="match status" value="1"/>
</dbReference>
<dbReference type="Gene3D" id="3.40.630.30">
    <property type="match status" value="1"/>
</dbReference>
<evidence type="ECO:0000256" key="4">
    <source>
        <dbReference type="ARBA" id="ARBA00023315"/>
    </source>
</evidence>
<evidence type="ECO:0000256" key="3">
    <source>
        <dbReference type="ARBA" id="ARBA00022679"/>
    </source>
</evidence>
<dbReference type="PANTHER" id="PTHR36449:SF1">
    <property type="entry name" value="ACETYLTRANSFERASE"/>
    <property type="match status" value="1"/>
</dbReference>
<dbReference type="InterPro" id="IPR000182">
    <property type="entry name" value="GNAT_dom"/>
</dbReference>
<dbReference type="AlphaFoldDB" id="A0A4S2AJT1"/>
<comment type="caution">
    <text evidence="7">The sequence shown here is derived from an EMBL/GenBank/DDBJ whole genome shotgun (WGS) entry which is preliminary data.</text>
</comment>
<comment type="catalytic activity">
    <reaction evidence="5">
        <text>glycyl-tRNA(Gly) + acetyl-CoA = N-acetylglycyl-tRNA(Gly) + CoA + H(+)</text>
        <dbReference type="Rhea" id="RHEA:81867"/>
        <dbReference type="Rhea" id="RHEA-COMP:9683"/>
        <dbReference type="Rhea" id="RHEA-COMP:19766"/>
        <dbReference type="ChEBI" id="CHEBI:15378"/>
        <dbReference type="ChEBI" id="CHEBI:57287"/>
        <dbReference type="ChEBI" id="CHEBI:57288"/>
        <dbReference type="ChEBI" id="CHEBI:78522"/>
        <dbReference type="ChEBI" id="CHEBI:232036"/>
    </reaction>
</comment>
<dbReference type="GO" id="GO:0016747">
    <property type="term" value="F:acyltransferase activity, transferring groups other than amino-acyl groups"/>
    <property type="evidence" value="ECO:0007669"/>
    <property type="project" value="InterPro"/>
</dbReference>
<dbReference type="InterPro" id="IPR016181">
    <property type="entry name" value="Acyl_CoA_acyltransferase"/>
</dbReference>
<keyword evidence="3 7" id="KW-0808">Transferase</keyword>
<keyword evidence="8" id="KW-1185">Reference proteome</keyword>
<keyword evidence="4" id="KW-0012">Acyltransferase</keyword>
<evidence type="ECO:0000313" key="7">
    <source>
        <dbReference type="EMBL" id="TGY01115.1"/>
    </source>
</evidence>
<dbReference type="Proteomes" id="UP000305751">
    <property type="component" value="Unassembled WGS sequence"/>
</dbReference>
<accession>A0A4S2AJT1</accession>
<dbReference type="CDD" id="cd04301">
    <property type="entry name" value="NAT_SF"/>
    <property type="match status" value="1"/>
</dbReference>
<evidence type="ECO:0000313" key="8">
    <source>
        <dbReference type="Proteomes" id="UP000305751"/>
    </source>
</evidence>
<gene>
    <name evidence="7" type="ORF">E5356_13805</name>
</gene>
<dbReference type="SUPFAM" id="SSF55729">
    <property type="entry name" value="Acyl-CoA N-acyltransferases (Nat)"/>
    <property type="match status" value="1"/>
</dbReference>
<sequence>MEHSIDFWELLKQGKVTVTHLNTDYEFKSFNCGNTDLNDFLFADSKIYLKYLRYTTTLLETENRIIAYYSLANDLLKISDRQDFADEMEGCRDKIEFDFWERFLNQKMYPAAKIGRLAVDKDFQDQGIGTFLIKSLVQSFIRKNKTGCQFITVDAINDNTQRTIKFYENNGFKYLTMNDVNRESRQMYKSLLEYI</sequence>
<evidence type="ECO:0000256" key="1">
    <source>
        <dbReference type="ARBA" id="ARBA00022491"/>
    </source>
</evidence>
<dbReference type="EMBL" id="SRZA01000047">
    <property type="protein sequence ID" value="TGY01115.1"/>
    <property type="molecule type" value="Genomic_DNA"/>
</dbReference>
<feature type="domain" description="N-acetyltransferase" evidence="6">
    <location>
        <begin position="55"/>
        <end position="192"/>
    </location>
</feature>